<dbReference type="AlphaFoldDB" id="A0A1G4U8Y4"/>
<evidence type="ECO:0000313" key="1">
    <source>
        <dbReference type="EMBL" id="SCW90118.1"/>
    </source>
</evidence>
<reference evidence="1 2" key="1">
    <citation type="submission" date="2016-10" db="EMBL/GenBank/DDBJ databases">
        <authorList>
            <person name="de Groot N.N."/>
        </authorList>
    </citation>
    <scope>NUCLEOTIDE SEQUENCE [LARGE SCALE GENOMIC DNA]</scope>
    <source>
        <strain evidence="1 2">CGMCC 1.3401</strain>
    </source>
</reference>
<proteinExistence type="predicted"/>
<sequence length="110" mass="12503">MIDAWPRDHHRYTPWYNILNETYVKARYSKHFEVTEEALGGCSSERSSSTGLSRRFVRSVVQNWSRQALPTGDQTCNKKVGRGELILTVSLGPENPASVFMVRDLTIPTC</sequence>
<evidence type="ECO:0000313" key="2">
    <source>
        <dbReference type="Proteomes" id="UP000199542"/>
    </source>
</evidence>
<protein>
    <submittedName>
        <fullName evidence="1">Uncharacterized protein</fullName>
    </submittedName>
</protein>
<organism evidence="1 2">
    <name type="scientific">Rhizobium mongolense subsp. loessense</name>
    <dbReference type="NCBI Taxonomy" id="158890"/>
    <lineage>
        <taxon>Bacteria</taxon>
        <taxon>Pseudomonadati</taxon>
        <taxon>Pseudomonadota</taxon>
        <taxon>Alphaproteobacteria</taxon>
        <taxon>Hyphomicrobiales</taxon>
        <taxon>Rhizobiaceae</taxon>
        <taxon>Rhizobium/Agrobacterium group</taxon>
        <taxon>Rhizobium</taxon>
    </lineage>
</organism>
<accession>A0A1G4U8Y4</accession>
<gene>
    <name evidence="1" type="ORF">SAMN02927900_06373</name>
</gene>
<dbReference type="Gene3D" id="1.20.120.330">
    <property type="entry name" value="Nucleotidyltransferases domain 2"/>
    <property type="match status" value="1"/>
</dbReference>
<dbReference type="EMBL" id="FMTM01000021">
    <property type="protein sequence ID" value="SCW90118.1"/>
    <property type="molecule type" value="Genomic_DNA"/>
</dbReference>
<name>A0A1G4U8Y4_9HYPH</name>
<dbReference type="Proteomes" id="UP000199542">
    <property type="component" value="Unassembled WGS sequence"/>
</dbReference>